<evidence type="ECO:0000313" key="1">
    <source>
        <dbReference type="EMBL" id="QRD07183.1"/>
    </source>
</evidence>
<name>A0A7U2NR10_PHANO</name>
<sequence length="75" mass="8272">MTDDSRLHHLATTLAERRYHWHSIARHRGYTGEGGSTDSAWSSCDALSADCGHVIHADVTGTSRRPDTDNNLVKP</sequence>
<proteinExistence type="predicted"/>
<evidence type="ECO:0000313" key="2">
    <source>
        <dbReference type="Proteomes" id="UP000663193"/>
    </source>
</evidence>
<dbReference type="AlphaFoldDB" id="A0A7U2NR10"/>
<organism evidence="1 2">
    <name type="scientific">Phaeosphaeria nodorum (strain SN15 / ATCC MYA-4574 / FGSC 10173)</name>
    <name type="common">Glume blotch fungus</name>
    <name type="synonym">Parastagonospora nodorum</name>
    <dbReference type="NCBI Taxonomy" id="321614"/>
    <lineage>
        <taxon>Eukaryota</taxon>
        <taxon>Fungi</taxon>
        <taxon>Dikarya</taxon>
        <taxon>Ascomycota</taxon>
        <taxon>Pezizomycotina</taxon>
        <taxon>Dothideomycetes</taxon>
        <taxon>Pleosporomycetidae</taxon>
        <taxon>Pleosporales</taxon>
        <taxon>Pleosporineae</taxon>
        <taxon>Phaeosphaeriaceae</taxon>
        <taxon>Parastagonospora</taxon>
    </lineage>
</organism>
<protein>
    <submittedName>
        <fullName evidence="1">Uncharacterized protein</fullName>
    </submittedName>
</protein>
<gene>
    <name evidence="1" type="ORF">JI435_424040</name>
</gene>
<dbReference type="VEuPathDB" id="FungiDB:JI435_424040"/>
<accession>A0A7U2NR10</accession>
<reference evidence="2" key="1">
    <citation type="journal article" date="2021" name="BMC Genomics">
        <title>Chromosome-level genome assembly and manually-curated proteome of model necrotroph Parastagonospora nodorum Sn15 reveals a genome-wide trove of candidate effector homologs, and redundancy of virulence-related functions within an accessory chromosome.</title>
        <authorList>
            <person name="Bertazzoni S."/>
            <person name="Jones D.A.B."/>
            <person name="Phan H.T."/>
            <person name="Tan K.-C."/>
            <person name="Hane J.K."/>
        </authorList>
    </citation>
    <scope>NUCLEOTIDE SEQUENCE [LARGE SCALE GENOMIC DNA]</scope>
    <source>
        <strain evidence="2">SN15 / ATCC MYA-4574 / FGSC 10173)</strain>
    </source>
</reference>
<dbReference type="Proteomes" id="UP000663193">
    <property type="component" value="Chromosome 22"/>
</dbReference>
<keyword evidence="2" id="KW-1185">Reference proteome</keyword>
<dbReference type="EMBL" id="CP069044">
    <property type="protein sequence ID" value="QRD07183.1"/>
    <property type="molecule type" value="Genomic_DNA"/>
</dbReference>